<organism evidence="1">
    <name type="scientific">hydrothermal vent metagenome</name>
    <dbReference type="NCBI Taxonomy" id="652676"/>
    <lineage>
        <taxon>unclassified sequences</taxon>
        <taxon>metagenomes</taxon>
        <taxon>ecological metagenomes</taxon>
    </lineage>
</organism>
<proteinExistence type="predicted"/>
<name>A0A3B0SWI1_9ZZZZ</name>
<protein>
    <submittedName>
        <fullName evidence="1">Uncharacterized protein</fullName>
    </submittedName>
</protein>
<dbReference type="EMBL" id="UOEL01000004">
    <property type="protein sequence ID" value="VAW09898.1"/>
    <property type="molecule type" value="Genomic_DNA"/>
</dbReference>
<dbReference type="AlphaFoldDB" id="A0A3B0SWI1"/>
<reference evidence="1" key="1">
    <citation type="submission" date="2018-06" db="EMBL/GenBank/DDBJ databases">
        <authorList>
            <person name="Zhirakovskaya E."/>
        </authorList>
    </citation>
    <scope>NUCLEOTIDE SEQUENCE</scope>
</reference>
<gene>
    <name evidence="1" type="ORF">MNBD_BACTEROID03-87</name>
</gene>
<sequence length="63" mass="7257">MISPPKPRDYILFLPVRQAGLIRDEAGSGIFILEKYWIDVISKKLPIGKMPNIKIYEKAVEKQ</sequence>
<evidence type="ECO:0000313" key="1">
    <source>
        <dbReference type="EMBL" id="VAW09898.1"/>
    </source>
</evidence>
<accession>A0A3B0SWI1</accession>